<dbReference type="PANTHER" id="PTHR45869">
    <property type="entry name" value="C-REACTIVE PROTEIN-RELATED"/>
    <property type="match status" value="1"/>
</dbReference>
<evidence type="ECO:0000256" key="4">
    <source>
        <dbReference type="ARBA" id="ARBA00022729"/>
    </source>
</evidence>
<comment type="subcellular location">
    <subcellularLocation>
        <location evidence="1 9">Secreted</location>
    </subcellularLocation>
</comment>
<feature type="signal peptide" evidence="9">
    <location>
        <begin position="1"/>
        <end position="17"/>
    </location>
</feature>
<comment type="cofactor">
    <cofactor evidence="9">
        <name>Ca(2+)</name>
        <dbReference type="ChEBI" id="CHEBI:29108"/>
    </cofactor>
    <text evidence="9">Binds 2 calcium ions per subunit.</text>
</comment>
<keyword evidence="6" id="KW-1015">Disulfide bond</keyword>
<evidence type="ECO:0000256" key="6">
    <source>
        <dbReference type="ARBA" id="ARBA00023157"/>
    </source>
</evidence>
<evidence type="ECO:0000256" key="5">
    <source>
        <dbReference type="ARBA" id="ARBA00022837"/>
    </source>
</evidence>
<reference evidence="11" key="1">
    <citation type="submission" date="2025-08" db="UniProtKB">
        <authorList>
            <consortium name="Ensembl"/>
        </authorList>
    </citation>
    <scope>IDENTIFICATION</scope>
</reference>
<keyword evidence="12" id="KW-1185">Reference proteome</keyword>
<name>A0A8C6UK70_9GOBI</name>
<dbReference type="GO" id="GO:0005576">
    <property type="term" value="C:extracellular region"/>
    <property type="evidence" value="ECO:0007669"/>
    <property type="project" value="UniProtKB-SubCell"/>
</dbReference>
<keyword evidence="5 9" id="KW-0106">Calcium</keyword>
<dbReference type="Pfam" id="PF00354">
    <property type="entry name" value="Pentaxin"/>
    <property type="match status" value="1"/>
</dbReference>
<comment type="subunit">
    <text evidence="9">Homopentamer. Pentaxin (or pentraxin) have a discoid arrangement of 5 non-covalently bound subunits.</text>
</comment>
<dbReference type="Proteomes" id="UP000694523">
    <property type="component" value="Unplaced"/>
</dbReference>
<dbReference type="AlphaFoldDB" id="A0A8C6UK70"/>
<evidence type="ECO:0000256" key="2">
    <source>
        <dbReference type="ARBA" id="ARBA00022525"/>
    </source>
</evidence>
<dbReference type="Ensembl" id="ENSNMLT00000042489.1">
    <property type="protein sequence ID" value="ENSNMLP00000038172.1"/>
    <property type="gene ID" value="ENSNMLG00000023563.1"/>
</dbReference>
<feature type="chain" id="PRO_5034942705" description="Pentraxin family member" evidence="9">
    <location>
        <begin position="18"/>
        <end position="219"/>
    </location>
</feature>
<dbReference type="PROSITE" id="PS51828">
    <property type="entry name" value="PTX_2"/>
    <property type="match status" value="1"/>
</dbReference>
<evidence type="ECO:0000256" key="3">
    <source>
        <dbReference type="ARBA" id="ARBA00022723"/>
    </source>
</evidence>
<feature type="domain" description="Pentraxin (PTX)" evidence="10">
    <location>
        <begin position="23"/>
        <end position="219"/>
    </location>
</feature>
<dbReference type="InterPro" id="IPR051005">
    <property type="entry name" value="Pentraxin_domain"/>
</dbReference>
<dbReference type="SMART" id="SM00159">
    <property type="entry name" value="PTX"/>
    <property type="match status" value="1"/>
</dbReference>
<keyword evidence="2" id="KW-0964">Secreted</keyword>
<evidence type="ECO:0000256" key="8">
    <source>
        <dbReference type="PROSITE-ProRule" id="PRU01172"/>
    </source>
</evidence>
<evidence type="ECO:0000256" key="1">
    <source>
        <dbReference type="ARBA" id="ARBA00004613"/>
    </source>
</evidence>
<dbReference type="GO" id="GO:0046872">
    <property type="term" value="F:metal ion binding"/>
    <property type="evidence" value="ECO:0007669"/>
    <property type="project" value="UniProtKB-KW"/>
</dbReference>
<organism evidence="11 12">
    <name type="scientific">Neogobius melanostomus</name>
    <name type="common">round goby</name>
    <dbReference type="NCBI Taxonomy" id="47308"/>
    <lineage>
        <taxon>Eukaryota</taxon>
        <taxon>Metazoa</taxon>
        <taxon>Chordata</taxon>
        <taxon>Craniata</taxon>
        <taxon>Vertebrata</taxon>
        <taxon>Euteleostomi</taxon>
        <taxon>Actinopterygii</taxon>
        <taxon>Neopterygii</taxon>
        <taxon>Teleostei</taxon>
        <taxon>Neoteleostei</taxon>
        <taxon>Acanthomorphata</taxon>
        <taxon>Gobiaria</taxon>
        <taxon>Gobiiformes</taxon>
        <taxon>Gobioidei</taxon>
        <taxon>Gobiidae</taxon>
        <taxon>Benthophilinae</taxon>
        <taxon>Neogobiini</taxon>
        <taxon>Neogobius</taxon>
    </lineage>
</organism>
<evidence type="ECO:0000313" key="12">
    <source>
        <dbReference type="Proteomes" id="UP000694523"/>
    </source>
</evidence>
<dbReference type="Gene3D" id="2.60.120.200">
    <property type="match status" value="1"/>
</dbReference>
<dbReference type="SUPFAM" id="SSF49899">
    <property type="entry name" value="Concanavalin A-like lectins/glucanases"/>
    <property type="match status" value="1"/>
</dbReference>
<proteinExistence type="inferred from homology"/>
<evidence type="ECO:0000256" key="7">
    <source>
        <dbReference type="ARBA" id="ARBA00038102"/>
    </source>
</evidence>
<dbReference type="InterPro" id="IPR013320">
    <property type="entry name" value="ConA-like_dom_sf"/>
</dbReference>
<comment type="caution">
    <text evidence="8">Lacks conserved residue(s) required for the propagation of feature annotation.</text>
</comment>
<evidence type="ECO:0000256" key="9">
    <source>
        <dbReference type="RuleBase" id="RU362112"/>
    </source>
</evidence>
<reference evidence="11" key="2">
    <citation type="submission" date="2025-09" db="UniProtKB">
        <authorList>
            <consortium name="Ensembl"/>
        </authorList>
    </citation>
    <scope>IDENTIFICATION</scope>
</reference>
<dbReference type="InterPro" id="IPR001759">
    <property type="entry name" value="PTX_dom"/>
</dbReference>
<sequence length="219" mass="24968">MELVCALLLLMLGTSAAAPQDLSAKMFTFPQETDTDHVSLRLKQRELGALSVCMRVFTDLRRPYALFLLNTNTSFVIRNHPDLSQYSFKYGSEQPIFNYNNYIMNAWQSVCGTWDAVSGLAQIWIDGKYSSRKFLSNSPITGNTMSVILGQSSDPALGKGHPRNRDSSFVGMLTDLHVWDYVLDPYGAQNYTLYRRFVHGNVLNWRQLEFEIHGRILLE</sequence>
<accession>A0A8C6UK70</accession>
<evidence type="ECO:0000313" key="11">
    <source>
        <dbReference type="Ensembl" id="ENSNMLP00000038172.1"/>
    </source>
</evidence>
<protein>
    <recommendedName>
        <fullName evidence="9">Pentraxin family member</fullName>
    </recommendedName>
</protein>
<keyword evidence="3 9" id="KW-0479">Metal-binding</keyword>
<comment type="similarity">
    <text evidence="7 9">Belongs to the pentraxin family.</text>
</comment>
<dbReference type="PANTHER" id="PTHR45869:SF7">
    <property type="entry name" value="C-REACTIVE PROTEIN"/>
    <property type="match status" value="1"/>
</dbReference>
<evidence type="ECO:0000259" key="10">
    <source>
        <dbReference type="PROSITE" id="PS51828"/>
    </source>
</evidence>
<keyword evidence="4 9" id="KW-0732">Signal</keyword>
<dbReference type="PRINTS" id="PR00895">
    <property type="entry name" value="PENTAXIN"/>
</dbReference>